<proteinExistence type="predicted"/>
<name>A0A8T0H5B5_CERPU</name>
<evidence type="ECO:0000313" key="2">
    <source>
        <dbReference type="Proteomes" id="UP000822688"/>
    </source>
</evidence>
<comment type="caution">
    <text evidence="1">The sequence shown here is derived from an EMBL/GenBank/DDBJ whole genome shotgun (WGS) entry which is preliminary data.</text>
</comment>
<accession>A0A8T0H5B5</accession>
<sequence>MAPRLQGEVQIDGETAESLDRHRYVCVVVLTISQSKYSDQSFQGLLTNVTRKKLEGEN</sequence>
<dbReference type="AlphaFoldDB" id="A0A8T0H5B5"/>
<protein>
    <submittedName>
        <fullName evidence="1">Uncharacterized protein</fullName>
    </submittedName>
</protein>
<organism evidence="1 2">
    <name type="scientific">Ceratodon purpureus</name>
    <name type="common">Fire moss</name>
    <name type="synonym">Dicranum purpureum</name>
    <dbReference type="NCBI Taxonomy" id="3225"/>
    <lineage>
        <taxon>Eukaryota</taxon>
        <taxon>Viridiplantae</taxon>
        <taxon>Streptophyta</taxon>
        <taxon>Embryophyta</taxon>
        <taxon>Bryophyta</taxon>
        <taxon>Bryophytina</taxon>
        <taxon>Bryopsida</taxon>
        <taxon>Dicranidae</taxon>
        <taxon>Pseudoditrichales</taxon>
        <taxon>Ditrichaceae</taxon>
        <taxon>Ceratodon</taxon>
    </lineage>
</organism>
<dbReference type="EMBL" id="CM026429">
    <property type="protein sequence ID" value="KAG0565338.1"/>
    <property type="molecule type" value="Genomic_DNA"/>
</dbReference>
<evidence type="ECO:0000313" key="1">
    <source>
        <dbReference type="EMBL" id="KAG0565338.1"/>
    </source>
</evidence>
<dbReference type="Proteomes" id="UP000822688">
    <property type="component" value="Chromosome 8"/>
</dbReference>
<keyword evidence="2" id="KW-1185">Reference proteome</keyword>
<reference evidence="1" key="1">
    <citation type="submission" date="2020-06" db="EMBL/GenBank/DDBJ databases">
        <title>WGS assembly of Ceratodon purpureus strain R40.</title>
        <authorList>
            <person name="Carey S.B."/>
            <person name="Jenkins J."/>
            <person name="Shu S."/>
            <person name="Lovell J.T."/>
            <person name="Sreedasyam A."/>
            <person name="Maumus F."/>
            <person name="Tiley G.P."/>
            <person name="Fernandez-Pozo N."/>
            <person name="Barry K."/>
            <person name="Chen C."/>
            <person name="Wang M."/>
            <person name="Lipzen A."/>
            <person name="Daum C."/>
            <person name="Saski C.A."/>
            <person name="Payton A.C."/>
            <person name="Mcbreen J.C."/>
            <person name="Conrad R.E."/>
            <person name="Kollar L.M."/>
            <person name="Olsson S."/>
            <person name="Huttunen S."/>
            <person name="Landis J.B."/>
            <person name="Wickett N.J."/>
            <person name="Johnson M.G."/>
            <person name="Rensing S.A."/>
            <person name="Grimwood J."/>
            <person name="Schmutz J."/>
            <person name="Mcdaniel S.F."/>
        </authorList>
    </citation>
    <scope>NUCLEOTIDE SEQUENCE</scope>
    <source>
        <strain evidence="1">R40</strain>
    </source>
</reference>
<gene>
    <name evidence="1" type="ORF">KC19_8G183200</name>
</gene>